<organism evidence="1 2">
    <name type="scientific">Lymnaea stagnalis</name>
    <name type="common">Great pond snail</name>
    <name type="synonym">Helix stagnalis</name>
    <dbReference type="NCBI Taxonomy" id="6523"/>
    <lineage>
        <taxon>Eukaryota</taxon>
        <taxon>Metazoa</taxon>
        <taxon>Spiralia</taxon>
        <taxon>Lophotrochozoa</taxon>
        <taxon>Mollusca</taxon>
        <taxon>Gastropoda</taxon>
        <taxon>Heterobranchia</taxon>
        <taxon>Euthyneura</taxon>
        <taxon>Panpulmonata</taxon>
        <taxon>Hygrophila</taxon>
        <taxon>Lymnaeoidea</taxon>
        <taxon>Lymnaeidae</taxon>
        <taxon>Lymnaea</taxon>
    </lineage>
</organism>
<evidence type="ECO:0008006" key="3">
    <source>
        <dbReference type="Google" id="ProtNLM"/>
    </source>
</evidence>
<proteinExistence type="predicted"/>
<keyword evidence="2" id="KW-1185">Reference proteome</keyword>
<comment type="caution">
    <text evidence="1">The sequence shown here is derived from an EMBL/GenBank/DDBJ whole genome shotgun (WGS) entry which is preliminary data.</text>
</comment>
<dbReference type="EMBL" id="CAXITT010000455">
    <property type="protein sequence ID" value="CAL1541857.1"/>
    <property type="molecule type" value="Genomic_DNA"/>
</dbReference>
<evidence type="ECO:0000313" key="1">
    <source>
        <dbReference type="EMBL" id="CAL1541857.1"/>
    </source>
</evidence>
<dbReference type="InterPro" id="IPR029071">
    <property type="entry name" value="Ubiquitin-like_domsf"/>
</dbReference>
<reference evidence="1 2" key="1">
    <citation type="submission" date="2024-04" db="EMBL/GenBank/DDBJ databases">
        <authorList>
            <consortium name="Genoscope - CEA"/>
            <person name="William W."/>
        </authorList>
    </citation>
    <scope>NUCLEOTIDE SEQUENCE [LARGE SCALE GENOMIC DNA]</scope>
</reference>
<gene>
    <name evidence="1" type="ORF">GSLYS_00015463001</name>
</gene>
<evidence type="ECO:0000313" key="2">
    <source>
        <dbReference type="Proteomes" id="UP001497497"/>
    </source>
</evidence>
<sequence length="100" mass="11289">MSDKAPMPEAPEAEPYARIEFHLQMQPHGTVTLHQADCGTQTLIGALKEDLRNLFGDPKDQSWFLRDTSLLNEKTLEYYGIKGIDTNSRNPTKILVKSSK</sequence>
<accession>A0AAV2I5A6</accession>
<dbReference type="CDD" id="cd17039">
    <property type="entry name" value="Ubl_ubiquitin_like"/>
    <property type="match status" value="1"/>
</dbReference>
<dbReference type="SUPFAM" id="SSF54236">
    <property type="entry name" value="Ubiquitin-like"/>
    <property type="match status" value="1"/>
</dbReference>
<dbReference type="AlphaFoldDB" id="A0AAV2I5A6"/>
<name>A0AAV2I5A6_LYMST</name>
<dbReference type="Proteomes" id="UP001497497">
    <property type="component" value="Unassembled WGS sequence"/>
</dbReference>
<protein>
    <recommendedName>
        <fullName evidence="3">Ubiquitin-like domain-containing protein</fullName>
    </recommendedName>
</protein>